<name>A0ABW3D249_9FLAO</name>
<proteinExistence type="predicted"/>
<evidence type="ECO:0000256" key="1">
    <source>
        <dbReference type="SAM" id="Phobius"/>
    </source>
</evidence>
<evidence type="ECO:0008006" key="4">
    <source>
        <dbReference type="Google" id="ProtNLM"/>
    </source>
</evidence>
<reference evidence="3" key="1">
    <citation type="journal article" date="2019" name="Int. J. Syst. Evol. Microbiol.">
        <title>The Global Catalogue of Microorganisms (GCM) 10K type strain sequencing project: providing services to taxonomists for standard genome sequencing and annotation.</title>
        <authorList>
            <consortium name="The Broad Institute Genomics Platform"/>
            <consortium name="The Broad Institute Genome Sequencing Center for Infectious Disease"/>
            <person name="Wu L."/>
            <person name="Ma J."/>
        </authorList>
    </citation>
    <scope>NUCLEOTIDE SEQUENCE [LARGE SCALE GENOMIC DNA]</scope>
    <source>
        <strain evidence="3">CCUG 62952</strain>
    </source>
</reference>
<keyword evidence="3" id="KW-1185">Reference proteome</keyword>
<keyword evidence="1" id="KW-0812">Transmembrane</keyword>
<evidence type="ECO:0000313" key="2">
    <source>
        <dbReference type="EMBL" id="MFD0863209.1"/>
    </source>
</evidence>
<dbReference type="EMBL" id="JBHTJH010000017">
    <property type="protein sequence ID" value="MFD0863209.1"/>
    <property type="molecule type" value="Genomic_DNA"/>
</dbReference>
<protein>
    <recommendedName>
        <fullName evidence="4">PEP-CTERM protein-sorting domain-containing protein</fullName>
    </recommendedName>
</protein>
<keyword evidence="1" id="KW-0472">Membrane</keyword>
<feature type="transmembrane region" description="Helical" evidence="1">
    <location>
        <begin position="30"/>
        <end position="46"/>
    </location>
</feature>
<accession>A0ABW3D249</accession>
<dbReference type="Proteomes" id="UP001596978">
    <property type="component" value="Unassembled WGS sequence"/>
</dbReference>
<dbReference type="RefSeq" id="WP_386409041.1">
    <property type="nucleotide sequence ID" value="NZ_JBHTJH010000017.1"/>
</dbReference>
<evidence type="ECO:0000313" key="3">
    <source>
        <dbReference type="Proteomes" id="UP001596978"/>
    </source>
</evidence>
<comment type="caution">
    <text evidence="2">The sequence shown here is derived from an EMBL/GenBank/DDBJ whole genome shotgun (WGS) entry which is preliminary data.</text>
</comment>
<organism evidence="2 3">
    <name type="scientific">Sungkyunkwania multivorans</name>
    <dbReference type="NCBI Taxonomy" id="1173618"/>
    <lineage>
        <taxon>Bacteria</taxon>
        <taxon>Pseudomonadati</taxon>
        <taxon>Bacteroidota</taxon>
        <taxon>Flavobacteriia</taxon>
        <taxon>Flavobacteriales</taxon>
        <taxon>Flavobacteriaceae</taxon>
        <taxon>Sungkyunkwania</taxon>
    </lineage>
</organism>
<keyword evidence="1" id="KW-1133">Transmembrane helix</keyword>
<sequence>MMLFLCLFATIGYAQTPPPPLPPPPPGLPITEGLLGLAMLGVVYGVRKRLKR</sequence>
<gene>
    <name evidence="2" type="ORF">ACFQ1M_13430</name>
</gene>